<gene>
    <name evidence="9" type="ORF">SS7213T_09754</name>
</gene>
<feature type="transmembrane region" description="Helical" evidence="7">
    <location>
        <begin position="95"/>
        <end position="116"/>
    </location>
</feature>
<accession>G5JKD9</accession>
<keyword evidence="2" id="KW-0813">Transport</keyword>
<keyword evidence="5 7" id="KW-1133">Transmembrane helix</keyword>
<keyword evidence="10" id="KW-1185">Reference proteome</keyword>
<organism evidence="9 10">
    <name type="scientific">Staphylococcus simiae CCM 7213 = CCUG 51256</name>
    <dbReference type="NCBI Taxonomy" id="911238"/>
    <lineage>
        <taxon>Bacteria</taxon>
        <taxon>Bacillati</taxon>
        <taxon>Bacillota</taxon>
        <taxon>Bacilli</taxon>
        <taxon>Bacillales</taxon>
        <taxon>Staphylococcaceae</taxon>
        <taxon>Staphylococcus</taxon>
    </lineage>
</organism>
<evidence type="ECO:0000256" key="1">
    <source>
        <dbReference type="ARBA" id="ARBA00004651"/>
    </source>
</evidence>
<evidence type="ECO:0000256" key="3">
    <source>
        <dbReference type="ARBA" id="ARBA00022475"/>
    </source>
</evidence>
<feature type="transmembrane region" description="Helical" evidence="7">
    <location>
        <begin position="69"/>
        <end position="89"/>
    </location>
</feature>
<feature type="transmembrane region" description="Helical" evidence="7">
    <location>
        <begin position="37"/>
        <end position="57"/>
    </location>
</feature>
<dbReference type="InterPro" id="IPR020846">
    <property type="entry name" value="MFS_dom"/>
</dbReference>
<dbReference type="Gene3D" id="1.20.1250.20">
    <property type="entry name" value="MFS general substrate transporter like domains"/>
    <property type="match status" value="1"/>
</dbReference>
<keyword evidence="3" id="KW-1003">Cell membrane</keyword>
<name>G5JKD9_9STAP</name>
<dbReference type="GO" id="GO:0022857">
    <property type="term" value="F:transmembrane transporter activity"/>
    <property type="evidence" value="ECO:0007669"/>
    <property type="project" value="InterPro"/>
</dbReference>
<comment type="subcellular location">
    <subcellularLocation>
        <location evidence="1">Cell membrane</location>
        <topology evidence="1">Multi-pass membrane protein</topology>
    </subcellularLocation>
</comment>
<feature type="transmembrane region" description="Helical" evidence="7">
    <location>
        <begin position="219"/>
        <end position="240"/>
    </location>
</feature>
<feature type="transmembrane region" description="Helical" evidence="7">
    <location>
        <begin position="163"/>
        <end position="181"/>
    </location>
</feature>
<protein>
    <submittedName>
        <fullName evidence="9">Putative permease</fullName>
    </submittedName>
</protein>
<feature type="transmembrane region" description="Helical" evidence="7">
    <location>
        <begin position="252"/>
        <end position="273"/>
    </location>
</feature>
<evidence type="ECO:0000256" key="5">
    <source>
        <dbReference type="ARBA" id="ARBA00022989"/>
    </source>
</evidence>
<evidence type="ECO:0000256" key="7">
    <source>
        <dbReference type="SAM" id="Phobius"/>
    </source>
</evidence>
<dbReference type="Pfam" id="PF07690">
    <property type="entry name" value="MFS_1"/>
    <property type="match status" value="1"/>
</dbReference>
<dbReference type="PROSITE" id="PS50850">
    <property type="entry name" value="MFS"/>
    <property type="match status" value="1"/>
</dbReference>
<evidence type="ECO:0000256" key="6">
    <source>
        <dbReference type="ARBA" id="ARBA00023136"/>
    </source>
</evidence>
<feature type="transmembrane region" description="Helical" evidence="7">
    <location>
        <begin position="350"/>
        <end position="371"/>
    </location>
</feature>
<evidence type="ECO:0000313" key="9">
    <source>
        <dbReference type="EMBL" id="EHJ07363.1"/>
    </source>
</evidence>
<dbReference type="InterPro" id="IPR036259">
    <property type="entry name" value="MFS_trans_sf"/>
</dbReference>
<keyword evidence="4 7" id="KW-0812">Transmembrane</keyword>
<dbReference type="PATRIC" id="fig|911238.3.peg.1702"/>
<evidence type="ECO:0000256" key="2">
    <source>
        <dbReference type="ARBA" id="ARBA00022448"/>
    </source>
</evidence>
<dbReference type="RefSeq" id="WP_002464641.1">
    <property type="nucleotide sequence ID" value="NZ_AEUN01000481.1"/>
</dbReference>
<dbReference type="InterPro" id="IPR011701">
    <property type="entry name" value="MFS"/>
</dbReference>
<reference evidence="9 10" key="1">
    <citation type="journal article" date="2012" name="BMC Genomics">
        <title>Comparative genomic analysis of the genus Staphylococcus including Staphylococcus aureus and its newly described sister species Staphylococcus simiae.</title>
        <authorList>
            <person name="Suzuki H."/>
            <person name="Lefebure T."/>
            <person name="Pavinski Bitar P."/>
            <person name="Stanhope M.J."/>
        </authorList>
    </citation>
    <scope>NUCLEOTIDE SEQUENCE [LARGE SCALE GENOMIC DNA]</scope>
    <source>
        <strain evidence="9 10">CCM 7213</strain>
    </source>
</reference>
<dbReference type="OrthoDB" id="9775268at2"/>
<feature type="transmembrane region" description="Helical" evidence="7">
    <location>
        <begin position="377"/>
        <end position="397"/>
    </location>
</feature>
<dbReference type="CDD" id="cd06173">
    <property type="entry name" value="MFS_MefA_like"/>
    <property type="match status" value="1"/>
</dbReference>
<dbReference type="PANTHER" id="PTHR43266">
    <property type="entry name" value="MACROLIDE-EFFLUX PROTEIN"/>
    <property type="match status" value="1"/>
</dbReference>
<feature type="transmembrane region" description="Helical" evidence="7">
    <location>
        <begin position="285"/>
        <end position="304"/>
    </location>
</feature>
<feature type="transmembrane region" description="Helical" evidence="7">
    <location>
        <begin position="137"/>
        <end position="157"/>
    </location>
</feature>
<keyword evidence="6 7" id="KW-0472">Membrane</keyword>
<evidence type="ECO:0000259" key="8">
    <source>
        <dbReference type="PROSITE" id="PS50850"/>
    </source>
</evidence>
<proteinExistence type="predicted"/>
<comment type="caution">
    <text evidence="9">The sequence shown here is derived from an EMBL/GenBank/DDBJ whole genome shotgun (WGS) entry which is preliminary data.</text>
</comment>
<dbReference type="PANTHER" id="PTHR43266:SF2">
    <property type="entry name" value="MAJOR FACILITATOR SUPERFAMILY (MFS) PROFILE DOMAIN-CONTAINING PROTEIN"/>
    <property type="match status" value="1"/>
</dbReference>
<evidence type="ECO:0000256" key="4">
    <source>
        <dbReference type="ARBA" id="ARBA00022692"/>
    </source>
</evidence>
<sequence length="404" mass="45828">MKQNFIFLIIFTLISNFGSSIFAFIVSFYFLKESNNAIIFSILIATTTLSNIVFKIIAGYFADLLNKKYLVLVTQFLSVLVLAIFSLNTDSIENYKFVIILLIILAMSDSFSSIVFNSGMVNIVGEQYLQKFITVNMVMLNIITIFSPIIGGLLFSIFDIKVFIYLIFCTETISLLILILIKIPEIRNNMSESKDIISIKRFFKDYIKTFKYISEFQELLILLCLSLAMNFFFSISNIGLQTGLVKVFKFDSLTYSLIVSALSLGIILISLVLIGLKDLDIKKNLTLSISVMSLSYLILSLNFIYSSVEISKYTLFFIMLVIGVSLGLYNATSSIFKQTVIQDNLKGKYFGLETMVAQIAMPLGYILGGILFEINTYIYPLIFITIVFILIIVLFILKRNFKII</sequence>
<dbReference type="GO" id="GO:0005886">
    <property type="term" value="C:plasma membrane"/>
    <property type="evidence" value="ECO:0007669"/>
    <property type="project" value="UniProtKB-SubCell"/>
</dbReference>
<dbReference type="SUPFAM" id="SSF103473">
    <property type="entry name" value="MFS general substrate transporter"/>
    <property type="match status" value="1"/>
</dbReference>
<evidence type="ECO:0000313" key="10">
    <source>
        <dbReference type="Proteomes" id="UP000005413"/>
    </source>
</evidence>
<feature type="domain" description="Major facilitator superfamily (MFS) profile" evidence="8">
    <location>
        <begin position="219"/>
        <end position="404"/>
    </location>
</feature>
<feature type="transmembrane region" description="Helical" evidence="7">
    <location>
        <begin position="310"/>
        <end position="329"/>
    </location>
</feature>
<feature type="transmembrane region" description="Helical" evidence="7">
    <location>
        <begin position="7"/>
        <end position="31"/>
    </location>
</feature>
<dbReference type="Proteomes" id="UP000005413">
    <property type="component" value="Unassembled WGS sequence"/>
</dbReference>
<dbReference type="AlphaFoldDB" id="G5JKD9"/>
<dbReference type="EMBL" id="AEUN01000481">
    <property type="protein sequence ID" value="EHJ07363.1"/>
    <property type="molecule type" value="Genomic_DNA"/>
</dbReference>